<dbReference type="EMBL" id="JAVFHQ010000006">
    <property type="protein sequence ID" value="KAK4548879.1"/>
    <property type="molecule type" value="Genomic_DNA"/>
</dbReference>
<protein>
    <recommendedName>
        <fullName evidence="3 8">Mediator of RNA polymerase II transcription subunit 4</fullName>
    </recommendedName>
    <alternativeName>
        <fullName evidence="7 8">Mediator complex subunit 4</fullName>
    </alternativeName>
</protein>
<accession>A0AAV9JWA9</accession>
<proteinExistence type="inferred from homology"/>
<reference evidence="10 11" key="1">
    <citation type="submission" date="2021-11" db="EMBL/GenBank/DDBJ databases">
        <title>Black yeast isolated from Biological Soil Crust.</title>
        <authorList>
            <person name="Kurbessoian T."/>
        </authorList>
    </citation>
    <scope>NUCLEOTIDE SEQUENCE [LARGE SCALE GENOMIC DNA]</scope>
    <source>
        <strain evidence="10 11">CCFEE 5522</strain>
    </source>
</reference>
<evidence type="ECO:0000256" key="1">
    <source>
        <dbReference type="ARBA" id="ARBA00004123"/>
    </source>
</evidence>
<evidence type="ECO:0000256" key="8">
    <source>
        <dbReference type="RuleBase" id="RU364141"/>
    </source>
</evidence>
<evidence type="ECO:0000256" key="5">
    <source>
        <dbReference type="ARBA" id="ARBA00023163"/>
    </source>
</evidence>
<organism evidence="10 11">
    <name type="scientific">Oleoguttula mirabilis</name>
    <dbReference type="NCBI Taxonomy" id="1507867"/>
    <lineage>
        <taxon>Eukaryota</taxon>
        <taxon>Fungi</taxon>
        <taxon>Dikarya</taxon>
        <taxon>Ascomycota</taxon>
        <taxon>Pezizomycotina</taxon>
        <taxon>Dothideomycetes</taxon>
        <taxon>Dothideomycetidae</taxon>
        <taxon>Mycosphaerellales</taxon>
        <taxon>Teratosphaeriaceae</taxon>
        <taxon>Oleoguttula</taxon>
    </lineage>
</organism>
<keyword evidence="11" id="KW-1185">Reference proteome</keyword>
<evidence type="ECO:0000256" key="4">
    <source>
        <dbReference type="ARBA" id="ARBA00023015"/>
    </source>
</evidence>
<evidence type="ECO:0000256" key="7">
    <source>
        <dbReference type="ARBA" id="ARBA00031257"/>
    </source>
</evidence>
<dbReference type="InterPro" id="IPR019258">
    <property type="entry name" value="Mediator_Med4"/>
</dbReference>
<feature type="compositionally biased region" description="Acidic residues" evidence="9">
    <location>
        <begin position="264"/>
        <end position="273"/>
    </location>
</feature>
<sequence>MLSQFQASYQRMEQSLQRLTDSIAAYNPSTAAADELNAADEALSDNLEQLVKHQQNVIRIAELRRITQENDEKLRTHIRQLAELRKEISTVPSIDTTTSGREVGVDELLSYAKFISPTTVPPTFRKQDVTLKPTNVEPTDAQITNGIATPPIGAQEVDNPPYVKAENIAVQSLDPGHKAWLDPLANLPFEPWPSHDIIQMSALADIQRMVESGRDPASVLSPEEQAEADKRRQEDEENERLEEQERERRRMSMFDTGRRRTTFEQEDVFNPDD</sequence>
<keyword evidence="8" id="KW-0010">Activator</keyword>
<keyword evidence="6 8" id="KW-0539">Nucleus</keyword>
<comment type="subunit">
    <text evidence="8">Component of the Mediator complex.</text>
</comment>
<keyword evidence="5 8" id="KW-0804">Transcription</keyword>
<comment type="caution">
    <text evidence="10">The sequence shown here is derived from an EMBL/GenBank/DDBJ whole genome shotgun (WGS) entry which is preliminary data.</text>
</comment>
<dbReference type="GO" id="GO:0016592">
    <property type="term" value="C:mediator complex"/>
    <property type="evidence" value="ECO:0007669"/>
    <property type="project" value="InterPro"/>
</dbReference>
<dbReference type="Pfam" id="PF10018">
    <property type="entry name" value="Med4"/>
    <property type="match status" value="1"/>
</dbReference>
<dbReference type="GO" id="GO:0003712">
    <property type="term" value="F:transcription coregulator activity"/>
    <property type="evidence" value="ECO:0007669"/>
    <property type="project" value="InterPro"/>
</dbReference>
<comment type="subcellular location">
    <subcellularLocation>
        <location evidence="1 8">Nucleus</location>
    </subcellularLocation>
</comment>
<evidence type="ECO:0000256" key="6">
    <source>
        <dbReference type="ARBA" id="ARBA00023242"/>
    </source>
</evidence>
<gene>
    <name evidence="8" type="primary">MED4</name>
    <name evidence="10" type="ORF">LTR36_008652</name>
</gene>
<evidence type="ECO:0000313" key="10">
    <source>
        <dbReference type="EMBL" id="KAK4548879.1"/>
    </source>
</evidence>
<evidence type="ECO:0000256" key="3">
    <source>
        <dbReference type="ARBA" id="ARBA00020629"/>
    </source>
</evidence>
<evidence type="ECO:0000256" key="9">
    <source>
        <dbReference type="SAM" id="MobiDB-lite"/>
    </source>
</evidence>
<evidence type="ECO:0000256" key="2">
    <source>
        <dbReference type="ARBA" id="ARBA00009626"/>
    </source>
</evidence>
<comment type="function">
    <text evidence="8">Component of the Mediator complex, a coactivator involved in the regulated transcription of nearly all RNA polymerase II-dependent genes. Mediator functions as a bridge to convey information from gene-specific regulatory proteins to the basal RNA polymerase II transcription machinery. Mediator is recruited to promoters by direct interactions with regulatory proteins and serves as a scaffold for the assembly of a functional preinitiation complex with RNA polymerase II and the general transcription factors.</text>
</comment>
<feature type="compositionally biased region" description="Basic and acidic residues" evidence="9">
    <location>
        <begin position="241"/>
        <end position="263"/>
    </location>
</feature>
<dbReference type="GO" id="GO:0006357">
    <property type="term" value="P:regulation of transcription by RNA polymerase II"/>
    <property type="evidence" value="ECO:0007669"/>
    <property type="project" value="InterPro"/>
</dbReference>
<feature type="region of interest" description="Disordered" evidence="9">
    <location>
        <begin position="213"/>
        <end position="273"/>
    </location>
</feature>
<name>A0AAV9JWA9_9PEZI</name>
<dbReference type="Proteomes" id="UP001324427">
    <property type="component" value="Unassembled WGS sequence"/>
</dbReference>
<comment type="similarity">
    <text evidence="2 8">Belongs to the Mediator complex subunit 4 family.</text>
</comment>
<evidence type="ECO:0000313" key="11">
    <source>
        <dbReference type="Proteomes" id="UP001324427"/>
    </source>
</evidence>
<dbReference type="AlphaFoldDB" id="A0AAV9JWA9"/>
<keyword evidence="4 8" id="KW-0805">Transcription regulation</keyword>